<evidence type="ECO:0000313" key="2">
    <source>
        <dbReference type="Proteomes" id="UP000299102"/>
    </source>
</evidence>
<protein>
    <submittedName>
        <fullName evidence="1">Uncharacterized protein</fullName>
    </submittedName>
</protein>
<reference evidence="1 2" key="1">
    <citation type="journal article" date="2019" name="Commun. Biol.">
        <title>The bagworm genome reveals a unique fibroin gene that provides high tensile strength.</title>
        <authorList>
            <person name="Kono N."/>
            <person name="Nakamura H."/>
            <person name="Ohtoshi R."/>
            <person name="Tomita M."/>
            <person name="Numata K."/>
            <person name="Arakawa K."/>
        </authorList>
    </citation>
    <scope>NUCLEOTIDE SEQUENCE [LARGE SCALE GENOMIC DNA]</scope>
</reference>
<keyword evidence="2" id="KW-1185">Reference proteome</keyword>
<dbReference type="Proteomes" id="UP000299102">
    <property type="component" value="Unassembled WGS sequence"/>
</dbReference>
<organism evidence="1 2">
    <name type="scientific">Eumeta variegata</name>
    <name type="common">Bagworm moth</name>
    <name type="synonym">Eumeta japonica</name>
    <dbReference type="NCBI Taxonomy" id="151549"/>
    <lineage>
        <taxon>Eukaryota</taxon>
        <taxon>Metazoa</taxon>
        <taxon>Ecdysozoa</taxon>
        <taxon>Arthropoda</taxon>
        <taxon>Hexapoda</taxon>
        <taxon>Insecta</taxon>
        <taxon>Pterygota</taxon>
        <taxon>Neoptera</taxon>
        <taxon>Endopterygota</taxon>
        <taxon>Lepidoptera</taxon>
        <taxon>Glossata</taxon>
        <taxon>Ditrysia</taxon>
        <taxon>Tineoidea</taxon>
        <taxon>Psychidae</taxon>
        <taxon>Oiketicinae</taxon>
        <taxon>Eumeta</taxon>
    </lineage>
</organism>
<dbReference type="AlphaFoldDB" id="A0A4C1V8L2"/>
<proteinExistence type="predicted"/>
<gene>
    <name evidence="1" type="ORF">EVAR_28322_1</name>
</gene>
<sequence length="123" mass="13855">MRTYMRACMPACVRTCLRACLRVFVRSNAGSSGAASRTPTAAQTFLASNERSSRYEIYRQGEILHVVPDLIGIQRDRCFTLDDNPVPRRGRARCRIPMESGERRPRRLTYAAGALEMARSSLT</sequence>
<name>A0A4C1V8L2_EUMVA</name>
<evidence type="ECO:0000313" key="1">
    <source>
        <dbReference type="EMBL" id="GBP35123.1"/>
    </source>
</evidence>
<dbReference type="EMBL" id="BGZK01000299">
    <property type="protein sequence ID" value="GBP35123.1"/>
    <property type="molecule type" value="Genomic_DNA"/>
</dbReference>
<comment type="caution">
    <text evidence="1">The sequence shown here is derived from an EMBL/GenBank/DDBJ whole genome shotgun (WGS) entry which is preliminary data.</text>
</comment>
<accession>A0A4C1V8L2</accession>